<evidence type="ECO:0000256" key="4">
    <source>
        <dbReference type="ARBA" id="ARBA00023043"/>
    </source>
</evidence>
<feature type="repeat" description="ANK" evidence="5">
    <location>
        <begin position="305"/>
        <end position="337"/>
    </location>
</feature>
<keyword evidence="3" id="KW-0677">Repeat</keyword>
<dbReference type="InterPro" id="IPR036770">
    <property type="entry name" value="Ankyrin_rpt-contain_sf"/>
</dbReference>
<evidence type="ECO:0000313" key="8">
    <source>
        <dbReference type="Proteomes" id="UP000694400"/>
    </source>
</evidence>
<evidence type="ECO:0000256" key="6">
    <source>
        <dbReference type="SAM" id="MobiDB-lite"/>
    </source>
</evidence>
<reference evidence="7" key="1">
    <citation type="submission" date="2019-08" db="EMBL/GenBank/DDBJ databases">
        <title>Three high-quality genomes provides insights into domestication of ducks.</title>
        <authorList>
            <person name="Hou Z.C."/>
            <person name="Zhu F."/>
            <person name="Yin Z.T."/>
            <person name="Zhang F."/>
        </authorList>
    </citation>
    <scope>NUCLEOTIDE SEQUENCE [LARGE SCALE GENOMIC DNA]</scope>
</reference>
<feature type="region of interest" description="Disordered" evidence="6">
    <location>
        <begin position="1"/>
        <end position="47"/>
    </location>
</feature>
<evidence type="ECO:0000313" key="7">
    <source>
        <dbReference type="Ensembl" id="ENSAPLP00020011033.1"/>
    </source>
</evidence>
<keyword evidence="2" id="KW-0963">Cytoplasm</keyword>
<evidence type="ECO:0000256" key="2">
    <source>
        <dbReference type="ARBA" id="ARBA00022490"/>
    </source>
</evidence>
<dbReference type="SMART" id="SM00248">
    <property type="entry name" value="ANK"/>
    <property type="match status" value="4"/>
</dbReference>
<dbReference type="PROSITE" id="PS50088">
    <property type="entry name" value="ANK_REPEAT"/>
    <property type="match status" value="3"/>
</dbReference>
<dbReference type="GO" id="GO:0005737">
    <property type="term" value="C:cytoplasm"/>
    <property type="evidence" value="ECO:0007669"/>
    <property type="project" value="UniProtKB-SubCell"/>
</dbReference>
<reference evidence="7" key="3">
    <citation type="submission" date="2025-09" db="UniProtKB">
        <authorList>
            <consortium name="Ensembl"/>
        </authorList>
    </citation>
    <scope>IDENTIFICATION</scope>
</reference>
<dbReference type="Ensembl" id="ENSAPLT00020011876.1">
    <property type="protein sequence ID" value="ENSAPLP00020011033.1"/>
    <property type="gene ID" value="ENSAPLG00020008136.1"/>
</dbReference>
<reference evidence="7" key="2">
    <citation type="submission" date="2025-08" db="UniProtKB">
        <authorList>
            <consortium name="Ensembl"/>
        </authorList>
    </citation>
    <scope>IDENTIFICATION</scope>
</reference>
<dbReference type="GO" id="GO:0005634">
    <property type="term" value="C:nucleus"/>
    <property type="evidence" value="ECO:0007669"/>
    <property type="project" value="TreeGrafter"/>
</dbReference>
<sequence length="438" mass="46559">MLSLRGPIATRAAAAGPYRDPPGRRGSLSQPSLSRLGDSGYLPPSTSAAGAAPTFLHLQLHLGLLHAGPAASSSAGAAAPRPGRAPSPRHKRSASLPPPKKNTQKTGFPPQIGGPPQKKTNLGSFPKKFDHSQPLAEPRSAAPSSVAVPPWKVRKQPPVSVEAPLSDEDAQELPEEGENGAEGAAAMEELTGTEDTEDGGVPTGLLQPDRDMLCSSSVDGGADTLLKPSTASMDRQRSTELSALDSFPLKHSNTLTNRQRGNEVSALPATLDTLSIHQLAAQGELSQLKEHLRKGENLVNKRDERGFTPLIWAAAFGEIETVRHLLEWGADPHALAKERESALSLASMGGYTDIVIMLLERNADINIYDWNGGTPLLYAVRGNHVKCVEALLARGADLTTEADSGYTPMDLAVALGHKKVQQVIENHILKLFQNKGLE</sequence>
<dbReference type="PROSITE" id="PS50297">
    <property type="entry name" value="ANK_REP_REGION"/>
    <property type="match status" value="3"/>
</dbReference>
<feature type="compositionally biased region" description="Low complexity" evidence="6">
    <location>
        <begin position="70"/>
        <end position="86"/>
    </location>
</feature>
<feature type="region of interest" description="Disordered" evidence="6">
    <location>
        <begin position="70"/>
        <end position="245"/>
    </location>
</feature>
<organism evidence="7 8">
    <name type="scientific">Anas platyrhynchos</name>
    <name type="common">Mallard</name>
    <name type="synonym">Anas boschas</name>
    <dbReference type="NCBI Taxonomy" id="8839"/>
    <lineage>
        <taxon>Eukaryota</taxon>
        <taxon>Metazoa</taxon>
        <taxon>Chordata</taxon>
        <taxon>Craniata</taxon>
        <taxon>Vertebrata</taxon>
        <taxon>Euteleostomi</taxon>
        <taxon>Archelosauria</taxon>
        <taxon>Archosauria</taxon>
        <taxon>Dinosauria</taxon>
        <taxon>Saurischia</taxon>
        <taxon>Theropoda</taxon>
        <taxon>Coelurosauria</taxon>
        <taxon>Aves</taxon>
        <taxon>Neognathae</taxon>
        <taxon>Galloanserae</taxon>
        <taxon>Anseriformes</taxon>
        <taxon>Anatidae</taxon>
        <taxon>Anatinae</taxon>
        <taxon>Anas</taxon>
    </lineage>
</organism>
<name>A0A8B9STT6_ANAPL</name>
<proteinExistence type="predicted"/>
<dbReference type="Proteomes" id="UP000694400">
    <property type="component" value="Chromosome 28"/>
</dbReference>
<feature type="compositionally biased region" description="Low complexity" evidence="6">
    <location>
        <begin position="181"/>
        <end position="190"/>
    </location>
</feature>
<protein>
    <submittedName>
        <fullName evidence="7">Regulatory factor X associated ankyrin containing protein</fullName>
    </submittedName>
</protein>
<dbReference type="PANTHER" id="PTHR24124">
    <property type="entry name" value="ANKYRIN REPEAT FAMILY A"/>
    <property type="match status" value="1"/>
</dbReference>
<dbReference type="GO" id="GO:0045944">
    <property type="term" value="P:positive regulation of transcription by RNA polymerase II"/>
    <property type="evidence" value="ECO:0007669"/>
    <property type="project" value="TreeGrafter"/>
</dbReference>
<keyword evidence="4 5" id="KW-0040">ANK repeat</keyword>
<dbReference type="SUPFAM" id="SSF48403">
    <property type="entry name" value="Ankyrin repeat"/>
    <property type="match status" value="1"/>
</dbReference>
<evidence type="ECO:0000256" key="1">
    <source>
        <dbReference type="ARBA" id="ARBA00004496"/>
    </source>
</evidence>
<dbReference type="InterPro" id="IPR002110">
    <property type="entry name" value="Ankyrin_rpt"/>
</dbReference>
<dbReference type="AlphaFoldDB" id="A0A8B9STT6"/>
<dbReference type="FunFam" id="1.25.40.20:FF:000031">
    <property type="entry name" value="Ankyrin repeat, family A (RFXANK-like), 2"/>
    <property type="match status" value="1"/>
</dbReference>
<evidence type="ECO:0000256" key="5">
    <source>
        <dbReference type="PROSITE-ProRule" id="PRU00023"/>
    </source>
</evidence>
<evidence type="ECO:0000256" key="3">
    <source>
        <dbReference type="ARBA" id="ARBA00022737"/>
    </source>
</evidence>
<feature type="repeat" description="ANK" evidence="5">
    <location>
        <begin position="371"/>
        <end position="403"/>
    </location>
</feature>
<dbReference type="Gene3D" id="1.25.40.20">
    <property type="entry name" value="Ankyrin repeat-containing domain"/>
    <property type="match status" value="1"/>
</dbReference>
<comment type="subcellular location">
    <subcellularLocation>
        <location evidence="1">Cytoplasm</location>
    </subcellularLocation>
</comment>
<accession>A0A8B9STT6</accession>
<dbReference type="PANTHER" id="PTHR24124:SF4">
    <property type="entry name" value="DNA-BINDING PROTEIN RFXANK"/>
    <property type="match status" value="1"/>
</dbReference>
<dbReference type="Pfam" id="PF12796">
    <property type="entry name" value="Ank_2"/>
    <property type="match status" value="2"/>
</dbReference>
<feature type="compositionally biased region" description="Acidic residues" evidence="6">
    <location>
        <begin position="165"/>
        <end position="179"/>
    </location>
</feature>
<feature type="repeat" description="ANK" evidence="5">
    <location>
        <begin position="338"/>
        <end position="370"/>
    </location>
</feature>